<keyword evidence="3" id="KW-0175">Coiled coil</keyword>
<dbReference type="EMBL" id="JASCZI010242290">
    <property type="protein sequence ID" value="MED6210512.1"/>
    <property type="molecule type" value="Genomic_DNA"/>
</dbReference>
<gene>
    <name evidence="4" type="ORF">PIB30_064731</name>
</gene>
<dbReference type="Pfam" id="PF00012">
    <property type="entry name" value="HSP70"/>
    <property type="match status" value="1"/>
</dbReference>
<evidence type="ECO:0000313" key="5">
    <source>
        <dbReference type="Proteomes" id="UP001341840"/>
    </source>
</evidence>
<accession>A0ABU6YJE5</accession>
<feature type="coiled-coil region" evidence="3">
    <location>
        <begin position="98"/>
        <end position="125"/>
    </location>
</feature>
<reference evidence="4 5" key="1">
    <citation type="journal article" date="2023" name="Plants (Basel)">
        <title>Bridging the Gap: Combining Genomics and Transcriptomics Approaches to Understand Stylosanthes scabra, an Orphan Legume from the Brazilian Caatinga.</title>
        <authorList>
            <person name="Ferreira-Neto J.R.C."/>
            <person name="da Silva M.D."/>
            <person name="Binneck E."/>
            <person name="de Melo N.F."/>
            <person name="da Silva R.H."/>
            <person name="de Melo A.L.T.M."/>
            <person name="Pandolfi V."/>
            <person name="Bustamante F.O."/>
            <person name="Brasileiro-Vidal A.C."/>
            <person name="Benko-Iseppon A.M."/>
        </authorList>
    </citation>
    <scope>NUCLEOTIDE SEQUENCE [LARGE SCALE GENOMIC DNA]</scope>
    <source>
        <tissue evidence="4">Leaves</tissue>
    </source>
</reference>
<evidence type="ECO:0000256" key="2">
    <source>
        <dbReference type="ARBA" id="ARBA00022840"/>
    </source>
</evidence>
<evidence type="ECO:0000256" key="3">
    <source>
        <dbReference type="SAM" id="Coils"/>
    </source>
</evidence>
<keyword evidence="2" id="KW-0067">ATP-binding</keyword>
<dbReference type="InterPro" id="IPR013126">
    <property type="entry name" value="Hsp_70_fam"/>
</dbReference>
<evidence type="ECO:0000256" key="1">
    <source>
        <dbReference type="ARBA" id="ARBA00022741"/>
    </source>
</evidence>
<dbReference type="PANTHER" id="PTHR19375">
    <property type="entry name" value="HEAT SHOCK PROTEIN 70KDA"/>
    <property type="match status" value="1"/>
</dbReference>
<organism evidence="4 5">
    <name type="scientific">Stylosanthes scabra</name>
    <dbReference type="NCBI Taxonomy" id="79078"/>
    <lineage>
        <taxon>Eukaryota</taxon>
        <taxon>Viridiplantae</taxon>
        <taxon>Streptophyta</taxon>
        <taxon>Embryophyta</taxon>
        <taxon>Tracheophyta</taxon>
        <taxon>Spermatophyta</taxon>
        <taxon>Magnoliopsida</taxon>
        <taxon>eudicotyledons</taxon>
        <taxon>Gunneridae</taxon>
        <taxon>Pentapetalae</taxon>
        <taxon>rosids</taxon>
        <taxon>fabids</taxon>
        <taxon>Fabales</taxon>
        <taxon>Fabaceae</taxon>
        <taxon>Papilionoideae</taxon>
        <taxon>50 kb inversion clade</taxon>
        <taxon>dalbergioids sensu lato</taxon>
        <taxon>Dalbergieae</taxon>
        <taxon>Pterocarpus clade</taxon>
        <taxon>Stylosanthes</taxon>
    </lineage>
</organism>
<dbReference type="Proteomes" id="UP001341840">
    <property type="component" value="Unassembled WGS sequence"/>
</dbReference>
<dbReference type="Gene3D" id="2.60.34.10">
    <property type="entry name" value="Substrate Binding Domain Of DNAk, Chain A, domain 1"/>
    <property type="match status" value="1"/>
</dbReference>
<name>A0ABU6YJE5_9FABA</name>
<evidence type="ECO:0000313" key="4">
    <source>
        <dbReference type="EMBL" id="MED6210512.1"/>
    </source>
</evidence>
<feature type="non-terminal residue" evidence="4">
    <location>
        <position position="169"/>
    </location>
</feature>
<proteinExistence type="predicted"/>
<protein>
    <submittedName>
        <fullName evidence="4">Uncharacterized protein</fullName>
    </submittedName>
</protein>
<keyword evidence="5" id="KW-1185">Reference proteome</keyword>
<keyword evidence="1" id="KW-0547">Nucleotide-binding</keyword>
<dbReference type="InterPro" id="IPR029047">
    <property type="entry name" value="HSP70_peptide-bd_sf"/>
</dbReference>
<comment type="caution">
    <text evidence="4">The sequence shown here is derived from an EMBL/GenBank/DDBJ whole genome shotgun (WGS) entry which is preliminary data.</text>
</comment>
<sequence length="169" mass="19189">MSVVIPRNTTIPVKKSTTFYTIKDNQSSVFKEIYEGERTTAIDNNLLGEFTVSGIPRAPKGHPILTCFELDVDGILCVTAEEKTTGNKNQIIIANDKGKLSQEEIERLIEEAERYKVEDEKFLKKAKAIRALDDYVYDMEKALIGSKLCPEDTKKLNLQLIRLEQCLMM</sequence>
<dbReference type="SUPFAM" id="SSF100920">
    <property type="entry name" value="Heat shock protein 70kD (HSP70), peptide-binding domain"/>
    <property type="match status" value="1"/>
</dbReference>